<dbReference type="SUPFAM" id="SSF53613">
    <property type="entry name" value="Ribokinase-like"/>
    <property type="match status" value="1"/>
</dbReference>
<proteinExistence type="inferred from homology"/>
<evidence type="ECO:0000256" key="3">
    <source>
        <dbReference type="ARBA" id="ARBA00004868"/>
    </source>
</evidence>
<dbReference type="GO" id="GO:0009229">
    <property type="term" value="P:thiamine diphosphate biosynthetic process"/>
    <property type="evidence" value="ECO:0007669"/>
    <property type="project" value="UniProtKB-UniRule"/>
</dbReference>
<evidence type="ECO:0000256" key="4">
    <source>
        <dbReference type="ARBA" id="ARBA00022679"/>
    </source>
</evidence>
<dbReference type="HAMAP" id="MF_00228">
    <property type="entry name" value="Thz_kinase"/>
    <property type="match status" value="1"/>
</dbReference>
<protein>
    <recommendedName>
        <fullName evidence="11">Hydroxyethylthiazole kinase</fullName>
        <ecNumber evidence="11">2.7.1.50</ecNumber>
    </recommendedName>
    <alternativeName>
        <fullName evidence="11">4-methyl-5-beta-hydroxyethylthiazole kinase</fullName>
        <shortName evidence="11">TH kinase</shortName>
        <shortName evidence="11">Thz kinase</shortName>
    </alternativeName>
</protein>
<evidence type="ECO:0000256" key="7">
    <source>
        <dbReference type="ARBA" id="ARBA00022777"/>
    </source>
</evidence>
<name>A0A101EN28_9EURY</name>
<dbReference type="GO" id="GO:0004417">
    <property type="term" value="F:hydroxyethylthiazole kinase activity"/>
    <property type="evidence" value="ECO:0007669"/>
    <property type="project" value="UniProtKB-UniRule"/>
</dbReference>
<sequence length="268" mass="29016">MNVEWVGEALEKLRKKRPLIHNITNYVVMNTTANALLAIGASPVMAHAIEELEEMIGLADALVINIGTLDEHKIYSMLKAVEIAKELRKPVILDPVGAGATKLRTKTSLKLLELGSISVVRGNFGEIAALLGEHGKTRGVDSATYDENTAKTIAKEAAREFNTVVAVTGPVDYVGDGRRVYGVANGTPMLGRVTGTGCMVTSIIGAFLAVEKPLRATIAGLTTFEIAAEKAVEEASYPGTFHVKLYDWLYRIDVEIIKERAKVREVEP</sequence>
<dbReference type="InterPro" id="IPR029056">
    <property type="entry name" value="Ribokinase-like"/>
</dbReference>
<feature type="binding site" evidence="11">
    <location>
        <position position="121"/>
    </location>
    <ligand>
        <name>ATP</name>
        <dbReference type="ChEBI" id="CHEBI:30616"/>
    </ligand>
</feature>
<evidence type="ECO:0000256" key="1">
    <source>
        <dbReference type="ARBA" id="ARBA00001771"/>
    </source>
</evidence>
<accession>A0A101EN28</accession>
<dbReference type="GO" id="GO:0005524">
    <property type="term" value="F:ATP binding"/>
    <property type="evidence" value="ECO:0007669"/>
    <property type="project" value="UniProtKB-UniRule"/>
</dbReference>
<keyword evidence="4 11" id="KW-0808">Transferase</keyword>
<feature type="binding site" evidence="11">
    <location>
        <position position="45"/>
    </location>
    <ligand>
        <name>substrate</name>
    </ligand>
</feature>
<dbReference type="RefSeq" id="WP_283217280.1">
    <property type="nucleotide sequence ID" value="NZ_LGFD01000005.1"/>
</dbReference>
<comment type="function">
    <text evidence="11">Catalyzes the phosphorylation of the hydroxyl group of 4-methyl-5-beta-hydroxyethylthiazole (THZ).</text>
</comment>
<dbReference type="GO" id="GO:0009228">
    <property type="term" value="P:thiamine biosynthetic process"/>
    <property type="evidence" value="ECO:0007669"/>
    <property type="project" value="UniProtKB-KW"/>
</dbReference>
<evidence type="ECO:0000256" key="8">
    <source>
        <dbReference type="ARBA" id="ARBA00022840"/>
    </source>
</evidence>
<comment type="cofactor">
    <cofactor evidence="2 11">
        <name>Mg(2+)</name>
        <dbReference type="ChEBI" id="CHEBI:18420"/>
    </cofactor>
</comment>
<dbReference type="UniPathway" id="UPA00060">
    <property type="reaction ID" value="UER00139"/>
</dbReference>
<keyword evidence="7 11" id="KW-0418">Kinase</keyword>
<dbReference type="NCBIfam" id="NF006830">
    <property type="entry name" value="PRK09355.1"/>
    <property type="match status" value="1"/>
</dbReference>
<dbReference type="EC" id="2.7.1.50" evidence="11"/>
<keyword evidence="8 11" id="KW-0067">ATP-binding</keyword>
<evidence type="ECO:0000256" key="5">
    <source>
        <dbReference type="ARBA" id="ARBA00022723"/>
    </source>
</evidence>
<evidence type="ECO:0000256" key="10">
    <source>
        <dbReference type="ARBA" id="ARBA00022977"/>
    </source>
</evidence>
<dbReference type="GO" id="GO:0000287">
    <property type="term" value="F:magnesium ion binding"/>
    <property type="evidence" value="ECO:0007669"/>
    <property type="project" value="UniProtKB-UniRule"/>
</dbReference>
<dbReference type="PATRIC" id="fig|172049.5.peg.981"/>
<gene>
    <name evidence="11" type="primary">thiM</name>
    <name evidence="12" type="ORF">XD54_0411</name>
</gene>
<keyword evidence="5 11" id="KW-0479">Metal-binding</keyword>
<organism evidence="12 13">
    <name type="scientific">Thermococcus sibiricus</name>
    <dbReference type="NCBI Taxonomy" id="172049"/>
    <lineage>
        <taxon>Archaea</taxon>
        <taxon>Methanobacteriati</taxon>
        <taxon>Methanobacteriota</taxon>
        <taxon>Thermococci</taxon>
        <taxon>Thermococcales</taxon>
        <taxon>Thermococcaceae</taxon>
        <taxon>Thermococcus</taxon>
    </lineage>
</organism>
<dbReference type="InterPro" id="IPR000417">
    <property type="entry name" value="Hyethyz_kinase"/>
</dbReference>
<evidence type="ECO:0000256" key="6">
    <source>
        <dbReference type="ARBA" id="ARBA00022741"/>
    </source>
</evidence>
<evidence type="ECO:0000256" key="9">
    <source>
        <dbReference type="ARBA" id="ARBA00022842"/>
    </source>
</evidence>
<feature type="binding site" evidence="11">
    <location>
        <position position="195"/>
    </location>
    <ligand>
        <name>substrate</name>
    </ligand>
</feature>
<evidence type="ECO:0000313" key="12">
    <source>
        <dbReference type="EMBL" id="KUK18320.1"/>
    </source>
</evidence>
<dbReference type="EMBL" id="LGFD01000005">
    <property type="protein sequence ID" value="KUK18320.1"/>
    <property type="molecule type" value="Genomic_DNA"/>
</dbReference>
<evidence type="ECO:0000313" key="13">
    <source>
        <dbReference type="Proteomes" id="UP000053911"/>
    </source>
</evidence>
<dbReference type="Gene3D" id="3.40.1190.20">
    <property type="match status" value="1"/>
</dbReference>
<keyword evidence="6 11" id="KW-0547">Nucleotide-binding</keyword>
<evidence type="ECO:0000256" key="2">
    <source>
        <dbReference type="ARBA" id="ARBA00001946"/>
    </source>
</evidence>
<comment type="caution">
    <text evidence="12">The sequence shown here is derived from an EMBL/GenBank/DDBJ whole genome shotgun (WGS) entry which is preliminary data.</text>
</comment>
<comment type="similarity">
    <text evidence="11">Belongs to the Thz kinase family.</text>
</comment>
<keyword evidence="9 11" id="KW-0460">Magnesium</keyword>
<dbReference type="PIRSF" id="PIRSF000513">
    <property type="entry name" value="Thz_kinase"/>
    <property type="match status" value="1"/>
</dbReference>
<evidence type="ECO:0000256" key="11">
    <source>
        <dbReference type="HAMAP-Rule" id="MF_00228"/>
    </source>
</evidence>
<dbReference type="PRINTS" id="PR01099">
    <property type="entry name" value="HYETHTZKNASE"/>
</dbReference>
<dbReference type="Pfam" id="PF02110">
    <property type="entry name" value="HK"/>
    <property type="match status" value="1"/>
</dbReference>
<feature type="binding site" evidence="11">
    <location>
        <position position="168"/>
    </location>
    <ligand>
        <name>ATP</name>
        <dbReference type="ChEBI" id="CHEBI:30616"/>
    </ligand>
</feature>
<dbReference type="AlphaFoldDB" id="A0A101EN28"/>
<dbReference type="CDD" id="cd01170">
    <property type="entry name" value="THZ_kinase"/>
    <property type="match status" value="1"/>
</dbReference>
<comment type="catalytic activity">
    <reaction evidence="1 11">
        <text>5-(2-hydroxyethyl)-4-methylthiazole + ATP = 4-methyl-5-(2-phosphooxyethyl)-thiazole + ADP + H(+)</text>
        <dbReference type="Rhea" id="RHEA:24212"/>
        <dbReference type="ChEBI" id="CHEBI:15378"/>
        <dbReference type="ChEBI" id="CHEBI:17957"/>
        <dbReference type="ChEBI" id="CHEBI:30616"/>
        <dbReference type="ChEBI" id="CHEBI:58296"/>
        <dbReference type="ChEBI" id="CHEBI:456216"/>
        <dbReference type="EC" id="2.7.1.50"/>
    </reaction>
</comment>
<dbReference type="NCBIfam" id="TIGR00694">
    <property type="entry name" value="thiM"/>
    <property type="match status" value="1"/>
</dbReference>
<keyword evidence="10 11" id="KW-0784">Thiamine biosynthesis</keyword>
<reference evidence="13" key="1">
    <citation type="journal article" date="2015" name="MBio">
        <title>Genome-Resolved Metagenomic Analysis Reveals Roles for Candidate Phyla and Other Microbial Community Members in Biogeochemical Transformations in Oil Reservoirs.</title>
        <authorList>
            <person name="Hu P."/>
            <person name="Tom L."/>
            <person name="Singh A."/>
            <person name="Thomas B.C."/>
            <person name="Baker B.J."/>
            <person name="Piceno Y.M."/>
            <person name="Andersen G.L."/>
            <person name="Banfield J.F."/>
        </authorList>
    </citation>
    <scope>NUCLEOTIDE SEQUENCE [LARGE SCALE GENOMIC DNA]</scope>
</reference>
<dbReference type="Proteomes" id="UP000053911">
    <property type="component" value="Unassembled WGS sequence"/>
</dbReference>
<comment type="pathway">
    <text evidence="3 11">Cofactor biosynthesis; thiamine diphosphate biosynthesis; 4-methyl-5-(2-phosphoethyl)-thiazole from 5-(2-hydroxyethyl)-4-methylthiazole: step 1/1.</text>
</comment>